<dbReference type="EMBL" id="CM016559">
    <property type="protein sequence ID" value="TKW01503.1"/>
    <property type="molecule type" value="Genomic_DNA"/>
</dbReference>
<dbReference type="EMBL" id="CM016559">
    <property type="protein sequence ID" value="TKW01502.1"/>
    <property type="molecule type" value="Genomic_DNA"/>
</dbReference>
<dbReference type="EMBL" id="CM016559">
    <property type="protein sequence ID" value="TKW01497.1"/>
    <property type="molecule type" value="Genomic_DNA"/>
</dbReference>
<evidence type="ECO:0000313" key="7">
    <source>
        <dbReference type="EMBL" id="TKW01499.1"/>
    </source>
</evidence>
<dbReference type="GO" id="GO:0008270">
    <property type="term" value="F:zinc ion binding"/>
    <property type="evidence" value="ECO:0007669"/>
    <property type="project" value="UniProtKB-KW"/>
</dbReference>
<dbReference type="InterPro" id="IPR013083">
    <property type="entry name" value="Znf_RING/FYVE/PHD"/>
</dbReference>
<evidence type="ECO:0000256" key="3">
    <source>
        <dbReference type="ARBA" id="ARBA00022833"/>
    </source>
</evidence>
<feature type="domain" description="RING-CH-type" evidence="6">
    <location>
        <begin position="56"/>
        <end position="116"/>
    </location>
</feature>
<dbReference type="AlphaFoldDB" id="A0A4U6TLU7"/>
<dbReference type="Gramene" id="TKW01497">
    <property type="protein sequence ID" value="TKW01497"/>
    <property type="gene ID" value="SEVIR_8G185300v2"/>
</dbReference>
<dbReference type="Gene3D" id="3.30.40.10">
    <property type="entry name" value="Zinc/RING finger domain, C3HC4 (zinc finger)"/>
    <property type="match status" value="1"/>
</dbReference>
<sequence>MAGHDHVVVDVEGLAKSKDDGVAEPSEGVSASAAAASPSAVVDLVDDEEGGGGEEEPLIQAAECRICQEEDSVKNLEKPCACSGSLKYAHRACVQRWCNEKGDTTCEICHQEYKPGYTAPPRVEPDETTIDIGEDLIMDLRDPRILAVAAAQRRLLEAEYDGYATTDAGGAAFCRSAALILMALLLLRHTLSISDNEGNDDDASTIFSLFLLRAAGFLLPCYIMAWIFSVLHRRRQRQEEAALAAAEVAFILQSARGRGLQFAIAPDSPATPQQHEHEPAQPQQQ</sequence>
<dbReference type="PROSITE" id="PS51292">
    <property type="entry name" value="ZF_RING_CH"/>
    <property type="match status" value="1"/>
</dbReference>
<dbReference type="InterPro" id="IPR022143">
    <property type="entry name" value="DUF3675"/>
</dbReference>
<evidence type="ECO:0000256" key="2">
    <source>
        <dbReference type="ARBA" id="ARBA00022771"/>
    </source>
</evidence>
<protein>
    <recommendedName>
        <fullName evidence="6">RING-CH-type domain-containing protein</fullName>
    </recommendedName>
</protein>
<dbReference type="EMBL" id="CM016559">
    <property type="protein sequence ID" value="TKW01498.1"/>
    <property type="molecule type" value="Genomic_DNA"/>
</dbReference>
<dbReference type="Gramene" id="TKW01501">
    <property type="protein sequence ID" value="TKW01501"/>
    <property type="gene ID" value="SEVIR_8G185300v2"/>
</dbReference>
<evidence type="ECO:0000259" key="6">
    <source>
        <dbReference type="PROSITE" id="PS51292"/>
    </source>
</evidence>
<keyword evidence="5" id="KW-0472">Membrane</keyword>
<keyword evidence="5" id="KW-0812">Transmembrane</keyword>
<gene>
    <name evidence="7" type="ORF">SEVIR_8G185300v2</name>
</gene>
<feature type="transmembrane region" description="Helical" evidence="5">
    <location>
        <begin position="163"/>
        <end position="186"/>
    </location>
</feature>
<dbReference type="OMA" id="MGEDWAN"/>
<dbReference type="Gramene" id="TKW01498">
    <property type="protein sequence ID" value="TKW01498"/>
    <property type="gene ID" value="SEVIR_8G185300v2"/>
</dbReference>
<dbReference type="PANTHER" id="PTHR23012">
    <property type="entry name" value="RING/FYVE/PHD ZINC FINGER DOMAIN-CONTAINING"/>
    <property type="match status" value="1"/>
</dbReference>
<dbReference type="InterPro" id="IPR011016">
    <property type="entry name" value="Znf_RING-CH"/>
</dbReference>
<dbReference type="FunFam" id="3.30.40.10:FF:000146">
    <property type="entry name" value="RING/FYVE/PHD zinc finger protein"/>
    <property type="match status" value="1"/>
</dbReference>
<dbReference type="PANTHER" id="PTHR23012:SF215">
    <property type="entry name" value="RING_FYVE_PHD ZINC FINGER SUPERFAMILY PROTEIN"/>
    <property type="match status" value="1"/>
</dbReference>
<dbReference type="GO" id="GO:0016020">
    <property type="term" value="C:membrane"/>
    <property type="evidence" value="ECO:0007669"/>
    <property type="project" value="TreeGrafter"/>
</dbReference>
<keyword evidence="8" id="KW-1185">Reference proteome</keyword>
<dbReference type="EMBL" id="CM016559">
    <property type="protein sequence ID" value="TKW01501.1"/>
    <property type="molecule type" value="Genomic_DNA"/>
</dbReference>
<keyword evidence="1" id="KW-0479">Metal-binding</keyword>
<dbReference type="SUPFAM" id="SSF57850">
    <property type="entry name" value="RING/U-box"/>
    <property type="match status" value="1"/>
</dbReference>
<dbReference type="Proteomes" id="UP000298652">
    <property type="component" value="Chromosome 8"/>
</dbReference>
<accession>A0A4U6TLU7</accession>
<keyword evidence="5" id="KW-1133">Transmembrane helix</keyword>
<proteinExistence type="predicted"/>
<reference evidence="7 8" key="1">
    <citation type="submission" date="2019-03" db="EMBL/GenBank/DDBJ databases">
        <title>WGS assembly of Setaria viridis.</title>
        <authorList>
            <person name="Huang P."/>
            <person name="Jenkins J."/>
            <person name="Grimwood J."/>
            <person name="Barry K."/>
            <person name="Healey A."/>
            <person name="Mamidi S."/>
            <person name="Sreedasyam A."/>
            <person name="Shu S."/>
            <person name="Feldman M."/>
            <person name="Wu J."/>
            <person name="Yu Y."/>
            <person name="Chen C."/>
            <person name="Johnson J."/>
            <person name="Rokhsar D."/>
            <person name="Baxter I."/>
            <person name="Schmutz J."/>
            <person name="Brutnell T."/>
            <person name="Kellogg E."/>
        </authorList>
    </citation>
    <scope>NUCLEOTIDE SEQUENCE [LARGE SCALE GENOMIC DNA]</scope>
    <source>
        <strain evidence="8">cv. A10</strain>
    </source>
</reference>
<feature type="region of interest" description="Disordered" evidence="4">
    <location>
        <begin position="264"/>
        <end position="285"/>
    </location>
</feature>
<dbReference type="EMBL" id="CM016559">
    <property type="protein sequence ID" value="TKW01500.1"/>
    <property type="molecule type" value="Genomic_DNA"/>
</dbReference>
<feature type="compositionally biased region" description="Basic and acidic residues" evidence="4">
    <location>
        <begin position="1"/>
        <end position="21"/>
    </location>
</feature>
<feature type="transmembrane region" description="Helical" evidence="5">
    <location>
        <begin position="206"/>
        <end position="228"/>
    </location>
</feature>
<name>A0A4U6TLU7_SETVI</name>
<evidence type="ECO:0000256" key="1">
    <source>
        <dbReference type="ARBA" id="ARBA00022723"/>
    </source>
</evidence>
<dbReference type="Pfam" id="PF12906">
    <property type="entry name" value="RINGv"/>
    <property type="match status" value="1"/>
</dbReference>
<dbReference type="InterPro" id="IPR033275">
    <property type="entry name" value="MARCH-like"/>
</dbReference>
<keyword evidence="3" id="KW-0862">Zinc</keyword>
<organism evidence="7 8">
    <name type="scientific">Setaria viridis</name>
    <name type="common">Green bristlegrass</name>
    <name type="synonym">Setaria italica subsp. viridis</name>
    <dbReference type="NCBI Taxonomy" id="4556"/>
    <lineage>
        <taxon>Eukaryota</taxon>
        <taxon>Viridiplantae</taxon>
        <taxon>Streptophyta</taxon>
        <taxon>Embryophyta</taxon>
        <taxon>Tracheophyta</taxon>
        <taxon>Spermatophyta</taxon>
        <taxon>Magnoliopsida</taxon>
        <taxon>Liliopsida</taxon>
        <taxon>Poales</taxon>
        <taxon>Poaceae</taxon>
        <taxon>PACMAD clade</taxon>
        <taxon>Panicoideae</taxon>
        <taxon>Panicodae</taxon>
        <taxon>Paniceae</taxon>
        <taxon>Cenchrinae</taxon>
        <taxon>Setaria</taxon>
    </lineage>
</organism>
<dbReference type="GO" id="GO:0004842">
    <property type="term" value="F:ubiquitin-protein transferase activity"/>
    <property type="evidence" value="ECO:0007669"/>
    <property type="project" value="TreeGrafter"/>
</dbReference>
<dbReference type="Gramene" id="TKW01499">
    <property type="protein sequence ID" value="TKW01499"/>
    <property type="gene ID" value="SEVIR_8G185300v2"/>
</dbReference>
<dbReference type="Gramene" id="TKW01500">
    <property type="protein sequence ID" value="TKW01500"/>
    <property type="gene ID" value="SEVIR_8G185300v2"/>
</dbReference>
<dbReference type="Gramene" id="TKW01502">
    <property type="protein sequence ID" value="TKW01502"/>
    <property type="gene ID" value="SEVIR_8G185300v2"/>
</dbReference>
<evidence type="ECO:0000256" key="4">
    <source>
        <dbReference type="SAM" id="MobiDB-lite"/>
    </source>
</evidence>
<dbReference type="Pfam" id="PF12428">
    <property type="entry name" value="DUF3675"/>
    <property type="match status" value="1"/>
</dbReference>
<dbReference type="GO" id="GO:0016567">
    <property type="term" value="P:protein ubiquitination"/>
    <property type="evidence" value="ECO:0007669"/>
    <property type="project" value="TreeGrafter"/>
</dbReference>
<keyword evidence="2" id="KW-0863">Zinc-finger</keyword>
<evidence type="ECO:0000313" key="8">
    <source>
        <dbReference type="Proteomes" id="UP000298652"/>
    </source>
</evidence>
<dbReference type="EMBL" id="CM016559">
    <property type="protein sequence ID" value="TKW01499.1"/>
    <property type="molecule type" value="Genomic_DNA"/>
</dbReference>
<dbReference type="Gramene" id="TKW01503">
    <property type="protein sequence ID" value="TKW01503"/>
    <property type="gene ID" value="SEVIR_8G185300v2"/>
</dbReference>
<feature type="compositionally biased region" description="Low complexity" evidence="4">
    <location>
        <begin position="23"/>
        <end position="40"/>
    </location>
</feature>
<dbReference type="SMART" id="SM00744">
    <property type="entry name" value="RINGv"/>
    <property type="match status" value="1"/>
</dbReference>
<feature type="region of interest" description="Disordered" evidence="4">
    <location>
        <begin position="1"/>
        <end position="40"/>
    </location>
</feature>
<evidence type="ECO:0000256" key="5">
    <source>
        <dbReference type="SAM" id="Phobius"/>
    </source>
</evidence>
<dbReference type="CDD" id="cd16495">
    <property type="entry name" value="RING_CH-C4HC3_MARCH"/>
    <property type="match status" value="1"/>
</dbReference>